<dbReference type="EnsemblFungi" id="EJT80550">
    <property type="protein sequence ID" value="EJT80550"/>
    <property type="gene ID" value="GGTG_00545"/>
</dbReference>
<dbReference type="FunCoup" id="J3NH10">
    <property type="interactions" value="232"/>
</dbReference>
<feature type="region of interest" description="Disordered" evidence="8">
    <location>
        <begin position="17"/>
        <end position="81"/>
    </location>
</feature>
<evidence type="ECO:0000256" key="6">
    <source>
        <dbReference type="ARBA" id="ARBA00037226"/>
    </source>
</evidence>
<keyword evidence="5" id="KW-0687">Ribonucleoprotein</keyword>
<dbReference type="GeneID" id="20341003"/>
<dbReference type="Gene3D" id="1.10.455.10">
    <property type="entry name" value="Ribosomal protein S7 domain"/>
    <property type="match status" value="1"/>
</dbReference>
<reference evidence="12" key="1">
    <citation type="submission" date="2010-07" db="EMBL/GenBank/DDBJ databases">
        <title>The genome sequence of Gaeumannomyces graminis var. tritici strain R3-111a-1.</title>
        <authorList>
            <consortium name="The Broad Institute Genome Sequencing Platform"/>
            <person name="Ma L.-J."/>
            <person name="Dead R."/>
            <person name="Young S."/>
            <person name="Zeng Q."/>
            <person name="Koehrsen M."/>
            <person name="Alvarado L."/>
            <person name="Berlin A."/>
            <person name="Chapman S.B."/>
            <person name="Chen Z."/>
            <person name="Freedman E."/>
            <person name="Gellesch M."/>
            <person name="Goldberg J."/>
            <person name="Griggs A."/>
            <person name="Gujja S."/>
            <person name="Heilman E.R."/>
            <person name="Heiman D."/>
            <person name="Hepburn T."/>
            <person name="Howarth C."/>
            <person name="Jen D."/>
            <person name="Larson L."/>
            <person name="Mehta T."/>
            <person name="Neiman D."/>
            <person name="Pearson M."/>
            <person name="Roberts A."/>
            <person name="Saif S."/>
            <person name="Shea T."/>
            <person name="Shenoy N."/>
            <person name="Sisk P."/>
            <person name="Stolte C."/>
            <person name="Sykes S."/>
            <person name="Walk T."/>
            <person name="White J."/>
            <person name="Yandava C."/>
            <person name="Haas B."/>
            <person name="Nusbaum C."/>
            <person name="Birren B."/>
        </authorList>
    </citation>
    <scope>NUCLEOTIDE SEQUENCE [LARGE SCALE GENOMIC DNA]</scope>
    <source>
        <strain evidence="12">R3-111a-1</strain>
    </source>
</reference>
<comment type="function">
    <text evidence="6">Component of the mitochondrial ribosome (mitoribosome), a dedicated translation machinery responsible for the synthesis of mitochondrial genome-encoded proteins, including at least some of the essential transmembrane subunits of the mitochondrial respiratory chain. The mitoribosomes are attached to the mitochondrial inner membrane and translation products are cotranslationally integrated into the membrane.</text>
</comment>
<dbReference type="HOGENOM" id="CLU_049057_0_1_1"/>
<evidence type="ECO:0000256" key="4">
    <source>
        <dbReference type="ARBA" id="ARBA00023128"/>
    </source>
</evidence>
<dbReference type="STRING" id="644352.J3NH10"/>
<feature type="compositionally biased region" description="Low complexity" evidence="8">
    <location>
        <begin position="29"/>
        <end position="38"/>
    </location>
</feature>
<dbReference type="InterPro" id="IPR047988">
    <property type="entry name" value="Ribosomal_uS7m_fungi"/>
</dbReference>
<keyword evidence="3" id="KW-0689">Ribosomal protein</keyword>
<dbReference type="CDD" id="cd14868">
    <property type="entry name" value="uS7_Mitochondria_Fungi"/>
    <property type="match status" value="1"/>
</dbReference>
<evidence type="ECO:0000256" key="2">
    <source>
        <dbReference type="ARBA" id="ARBA00007151"/>
    </source>
</evidence>
<proteinExistence type="inferred from homology"/>
<organism evidence="10">
    <name type="scientific">Gaeumannomyces tritici (strain R3-111a-1)</name>
    <name type="common">Wheat and barley take-all root rot fungus</name>
    <name type="synonym">Gaeumannomyces graminis var. tritici</name>
    <dbReference type="NCBI Taxonomy" id="644352"/>
    <lineage>
        <taxon>Eukaryota</taxon>
        <taxon>Fungi</taxon>
        <taxon>Dikarya</taxon>
        <taxon>Ascomycota</taxon>
        <taxon>Pezizomycotina</taxon>
        <taxon>Sordariomycetes</taxon>
        <taxon>Sordariomycetidae</taxon>
        <taxon>Magnaporthales</taxon>
        <taxon>Magnaporthaceae</taxon>
        <taxon>Gaeumannomyces</taxon>
    </lineage>
</organism>
<dbReference type="GO" id="GO:1990904">
    <property type="term" value="C:ribonucleoprotein complex"/>
    <property type="evidence" value="ECO:0007669"/>
    <property type="project" value="UniProtKB-KW"/>
</dbReference>
<comment type="subcellular location">
    <subcellularLocation>
        <location evidence="1">Mitochondrion</location>
    </subcellularLocation>
</comment>
<name>J3NH10_GAET3</name>
<evidence type="ECO:0000256" key="1">
    <source>
        <dbReference type="ARBA" id="ARBA00004173"/>
    </source>
</evidence>
<dbReference type="GO" id="GO:0006412">
    <property type="term" value="P:translation"/>
    <property type="evidence" value="ECO:0007669"/>
    <property type="project" value="InterPro"/>
</dbReference>
<reference evidence="11" key="5">
    <citation type="submission" date="2018-04" db="UniProtKB">
        <authorList>
            <consortium name="EnsemblFungi"/>
        </authorList>
    </citation>
    <scope>IDENTIFICATION</scope>
    <source>
        <strain evidence="11">R3-111a-1</strain>
    </source>
</reference>
<feature type="compositionally biased region" description="Pro residues" evidence="8">
    <location>
        <begin position="45"/>
        <end position="80"/>
    </location>
</feature>
<dbReference type="AlphaFoldDB" id="J3NH10"/>
<dbReference type="RefSeq" id="XP_009216559.1">
    <property type="nucleotide sequence ID" value="XM_009218295.1"/>
</dbReference>
<dbReference type="FunFam" id="1.10.455.10:FF:000006">
    <property type="entry name" value="37S ribosomal protein S7, mitochondrial"/>
    <property type="match status" value="1"/>
</dbReference>
<dbReference type="GO" id="GO:0005739">
    <property type="term" value="C:mitochondrion"/>
    <property type="evidence" value="ECO:0007669"/>
    <property type="project" value="UniProtKB-SubCell"/>
</dbReference>
<dbReference type="Proteomes" id="UP000006039">
    <property type="component" value="Unassembled WGS sequence"/>
</dbReference>
<evidence type="ECO:0000313" key="12">
    <source>
        <dbReference type="Proteomes" id="UP000006039"/>
    </source>
</evidence>
<evidence type="ECO:0000256" key="8">
    <source>
        <dbReference type="SAM" id="MobiDB-lite"/>
    </source>
</evidence>
<evidence type="ECO:0000256" key="7">
    <source>
        <dbReference type="ARBA" id="ARBA00039306"/>
    </source>
</evidence>
<evidence type="ECO:0000256" key="5">
    <source>
        <dbReference type="ARBA" id="ARBA00023274"/>
    </source>
</evidence>
<keyword evidence="4" id="KW-0496">Mitochondrion</keyword>
<keyword evidence="12" id="KW-1185">Reference proteome</keyword>
<evidence type="ECO:0000256" key="3">
    <source>
        <dbReference type="ARBA" id="ARBA00022980"/>
    </source>
</evidence>
<evidence type="ECO:0000259" key="9">
    <source>
        <dbReference type="Pfam" id="PF00177"/>
    </source>
</evidence>
<accession>J3NH10</accession>
<feature type="domain" description="Small ribosomal subunit protein uS7" evidence="9">
    <location>
        <begin position="155"/>
        <end position="313"/>
    </location>
</feature>
<dbReference type="Pfam" id="PF00177">
    <property type="entry name" value="Ribosomal_S7"/>
    <property type="match status" value="1"/>
</dbReference>
<dbReference type="InterPro" id="IPR000235">
    <property type="entry name" value="Ribosomal_uS7"/>
</dbReference>
<dbReference type="eggNOG" id="KOG3291">
    <property type="taxonomic scope" value="Eukaryota"/>
</dbReference>
<dbReference type="EMBL" id="GL385395">
    <property type="protein sequence ID" value="EJT80550.1"/>
    <property type="molecule type" value="Genomic_DNA"/>
</dbReference>
<comment type="similarity">
    <text evidence="2">Belongs to the universal ribosomal protein uS7 family.</text>
</comment>
<dbReference type="InterPro" id="IPR023798">
    <property type="entry name" value="Ribosomal_uS7_dom"/>
</dbReference>
<reference evidence="10" key="2">
    <citation type="submission" date="2010-07" db="EMBL/GenBank/DDBJ databases">
        <authorList>
            <consortium name="The Broad Institute Genome Sequencing Platform"/>
            <consortium name="Broad Institute Genome Sequencing Center for Infectious Disease"/>
            <person name="Ma L.-J."/>
            <person name="Dead R."/>
            <person name="Young S."/>
            <person name="Zeng Q."/>
            <person name="Koehrsen M."/>
            <person name="Alvarado L."/>
            <person name="Berlin A."/>
            <person name="Chapman S.B."/>
            <person name="Chen Z."/>
            <person name="Freedman E."/>
            <person name="Gellesch M."/>
            <person name="Goldberg J."/>
            <person name="Griggs A."/>
            <person name="Gujja S."/>
            <person name="Heilman E.R."/>
            <person name="Heiman D."/>
            <person name="Hepburn T."/>
            <person name="Howarth C."/>
            <person name="Jen D."/>
            <person name="Larson L."/>
            <person name="Mehta T."/>
            <person name="Neiman D."/>
            <person name="Pearson M."/>
            <person name="Roberts A."/>
            <person name="Saif S."/>
            <person name="Shea T."/>
            <person name="Shenoy N."/>
            <person name="Sisk P."/>
            <person name="Stolte C."/>
            <person name="Sykes S."/>
            <person name="Walk T."/>
            <person name="White J."/>
            <person name="Yandava C."/>
            <person name="Haas B."/>
            <person name="Nusbaum C."/>
            <person name="Birren B."/>
        </authorList>
    </citation>
    <scope>NUCLEOTIDE SEQUENCE</scope>
    <source>
        <strain evidence="10">R3-111a-1</strain>
    </source>
</reference>
<dbReference type="InterPro" id="IPR036823">
    <property type="entry name" value="Ribosomal_uS7_dom_sf"/>
</dbReference>
<reference evidence="10" key="3">
    <citation type="submission" date="2010-09" db="EMBL/GenBank/DDBJ databases">
        <title>Annotation of Gaeumannomyces graminis var. tritici R3-111a-1.</title>
        <authorList>
            <consortium name="The Broad Institute Genome Sequencing Platform"/>
            <person name="Ma L.-J."/>
            <person name="Dead R."/>
            <person name="Young S.K."/>
            <person name="Zeng Q."/>
            <person name="Gargeya S."/>
            <person name="Fitzgerald M."/>
            <person name="Haas B."/>
            <person name="Abouelleil A."/>
            <person name="Alvarado L."/>
            <person name="Arachchi H.M."/>
            <person name="Berlin A."/>
            <person name="Brown A."/>
            <person name="Chapman S.B."/>
            <person name="Chen Z."/>
            <person name="Dunbar C."/>
            <person name="Freedman E."/>
            <person name="Gearin G."/>
            <person name="Gellesch M."/>
            <person name="Goldberg J."/>
            <person name="Griggs A."/>
            <person name="Gujja S."/>
            <person name="Heiman D."/>
            <person name="Howarth C."/>
            <person name="Larson L."/>
            <person name="Lui A."/>
            <person name="MacDonald P.J.P."/>
            <person name="Mehta T."/>
            <person name="Montmayeur A."/>
            <person name="Murphy C."/>
            <person name="Neiman D."/>
            <person name="Pearson M."/>
            <person name="Priest M."/>
            <person name="Roberts A."/>
            <person name="Saif S."/>
            <person name="Shea T."/>
            <person name="Shenoy N."/>
            <person name="Sisk P."/>
            <person name="Stolte C."/>
            <person name="Sykes S."/>
            <person name="Yandava C."/>
            <person name="Wortman J."/>
            <person name="Nusbaum C."/>
            <person name="Birren B."/>
        </authorList>
    </citation>
    <scope>NUCLEOTIDE SEQUENCE</scope>
    <source>
        <strain evidence="10">R3-111a-1</strain>
    </source>
</reference>
<dbReference type="GO" id="GO:0005840">
    <property type="term" value="C:ribosome"/>
    <property type="evidence" value="ECO:0007669"/>
    <property type="project" value="UniProtKB-KW"/>
</dbReference>
<dbReference type="VEuPathDB" id="FungiDB:GGTG_00545"/>
<reference evidence="11" key="4">
    <citation type="journal article" date="2015" name="G3 (Bethesda)">
        <title>Genome sequences of three phytopathogenic species of the Magnaporthaceae family of fungi.</title>
        <authorList>
            <person name="Okagaki L.H."/>
            <person name="Nunes C.C."/>
            <person name="Sailsbery J."/>
            <person name="Clay B."/>
            <person name="Brown D."/>
            <person name="John T."/>
            <person name="Oh Y."/>
            <person name="Young N."/>
            <person name="Fitzgerald M."/>
            <person name="Haas B.J."/>
            <person name="Zeng Q."/>
            <person name="Young S."/>
            <person name="Adiconis X."/>
            <person name="Fan L."/>
            <person name="Levin J.Z."/>
            <person name="Mitchell T.K."/>
            <person name="Okubara P.A."/>
            <person name="Farman M.L."/>
            <person name="Kohn L.M."/>
            <person name="Birren B."/>
            <person name="Ma L.-J."/>
            <person name="Dean R.A."/>
        </authorList>
    </citation>
    <scope>NUCLEOTIDE SEQUENCE</scope>
    <source>
        <strain evidence="11">R3-111a-1</strain>
    </source>
</reference>
<dbReference type="PANTHER" id="PTHR11205">
    <property type="entry name" value="RIBOSOMAL PROTEIN S7"/>
    <property type="match status" value="1"/>
</dbReference>
<evidence type="ECO:0000313" key="10">
    <source>
        <dbReference type="EMBL" id="EJT80550.1"/>
    </source>
</evidence>
<gene>
    <name evidence="11" type="primary">20341003</name>
    <name evidence="10" type="ORF">GGTG_00545</name>
</gene>
<sequence>MPPRLNILASCRALALRPRRPAAPPPWQAPRALALARPYSIDAPTVPPTPPADGQPPGPPPPSATAPPSGAPAPSEPAPVIPLHDLDVALSSLKAGKAITEEKGDEGDIVANEEALRQLERISYGVESFDSAQVGHKYGVPEVPIPSGMHLKHRYHPVLEQITNLLMKDGKKSKAQRDMAMVLNFLRTMPAPKLNPARALLPGAPPASHLPLDPITYLTLAIDSVAPLIKIRNFSGLAGGGASSPVPFPLSIRQRRRVAFQWILELVRKKQSKGSGRTQLAHRIAEEIVGIVEGKSSLWDRRLMVHRLGTTARANIAAVMRRR</sequence>
<evidence type="ECO:0000313" key="11">
    <source>
        <dbReference type="EnsemblFungi" id="EJT80550"/>
    </source>
</evidence>
<dbReference type="SUPFAM" id="SSF47973">
    <property type="entry name" value="Ribosomal protein S7"/>
    <property type="match status" value="1"/>
</dbReference>
<dbReference type="OrthoDB" id="9972728at2759"/>
<protein>
    <recommendedName>
        <fullName evidence="7">Small ribosomal subunit protein uS7m</fullName>
    </recommendedName>
</protein>